<name>A0ABX8LER0_9BACT</name>
<protein>
    <recommendedName>
        <fullName evidence="4">DUF5666 domain-containing protein</fullName>
    </recommendedName>
</protein>
<evidence type="ECO:0008006" key="4">
    <source>
        <dbReference type="Google" id="ProtNLM"/>
    </source>
</evidence>
<proteinExistence type="predicted"/>
<feature type="chain" id="PRO_5046798674" description="DUF5666 domain-containing protein" evidence="1">
    <location>
        <begin position="23"/>
        <end position="95"/>
    </location>
</feature>
<keyword evidence="3" id="KW-1185">Reference proteome</keyword>
<evidence type="ECO:0000313" key="2">
    <source>
        <dbReference type="EMBL" id="QXE89187.1"/>
    </source>
</evidence>
<dbReference type="RefSeq" id="WP_217285879.1">
    <property type="nucleotide sequence ID" value="NZ_CP077683.1"/>
</dbReference>
<evidence type="ECO:0000313" key="3">
    <source>
        <dbReference type="Proteomes" id="UP000683559"/>
    </source>
</evidence>
<dbReference type="EMBL" id="CP077683">
    <property type="protein sequence ID" value="QXE89187.1"/>
    <property type="molecule type" value="Genomic_DNA"/>
</dbReference>
<feature type="signal peptide" evidence="1">
    <location>
        <begin position="1"/>
        <end position="22"/>
    </location>
</feature>
<keyword evidence="1" id="KW-0732">Signal</keyword>
<gene>
    <name evidence="2" type="ORF">KP001_11985</name>
</gene>
<reference evidence="2 3" key="1">
    <citation type="submission" date="2021-06" db="EMBL/GenBank/DDBJ databases">
        <title>Gemonas diversity in paddy soil.</title>
        <authorList>
            <person name="Liu G."/>
        </authorList>
    </citation>
    <scope>NUCLEOTIDE SEQUENCE [LARGE SCALE GENOMIC DNA]</scope>
    <source>
        <strain evidence="2 3">RG2</strain>
    </source>
</reference>
<evidence type="ECO:0000256" key="1">
    <source>
        <dbReference type="SAM" id="SignalP"/>
    </source>
</evidence>
<organism evidence="2 3">
    <name type="scientific">Geomonas subterranea</name>
    <dbReference type="NCBI Taxonomy" id="2847989"/>
    <lineage>
        <taxon>Bacteria</taxon>
        <taxon>Pseudomonadati</taxon>
        <taxon>Thermodesulfobacteriota</taxon>
        <taxon>Desulfuromonadia</taxon>
        <taxon>Geobacterales</taxon>
        <taxon>Geobacteraceae</taxon>
        <taxon>Geomonas</taxon>
    </lineage>
</organism>
<sequence>MNKALIVPAVLLLSLASTSAYAASKKVTMTGMLSPNANGTATFFKTNDGKEYTFDPLSKVGKKIWKVCELEVPCTITGTVDNYGIASVTVVKKGK</sequence>
<dbReference type="Proteomes" id="UP000683559">
    <property type="component" value="Chromosome"/>
</dbReference>
<accession>A0ABX8LER0</accession>